<dbReference type="EMBL" id="JGYQ01000007">
    <property type="protein sequence ID" value="KFI48218.1"/>
    <property type="molecule type" value="Genomic_DNA"/>
</dbReference>
<name>A0A086ZNW8_9BIFI</name>
<dbReference type="AlphaFoldDB" id="A0A086ZNW8"/>
<dbReference type="OrthoDB" id="3235082at2"/>
<accession>A0A086ZNW8</accession>
<dbReference type="Proteomes" id="UP000029093">
    <property type="component" value="Unassembled WGS sequence"/>
</dbReference>
<keyword evidence="2" id="KW-1185">Reference proteome</keyword>
<dbReference type="RefSeq" id="WP_026502489.1">
    <property type="nucleotide sequence ID" value="NZ_JGYQ01000007.1"/>
</dbReference>
<sequence length="129" mass="14241">MNAIGRDPSGLILDGLAQAIPEAAIGWDMPASSTMPRVRLALDRAAYPTAVSQYMRLRASVYAPQDDGRTCDWPKALALSETICRWLLDNRRKRPLIDASVESGPLQTHDDDLRQDFAYTVILLTVEAA</sequence>
<gene>
    <name evidence="1" type="ORF">BBOU_0346</name>
</gene>
<protein>
    <submittedName>
        <fullName evidence="1">Uncharacterized protein</fullName>
    </submittedName>
</protein>
<organism evidence="1 2">
    <name type="scientific">Bifidobacterium boum</name>
    <dbReference type="NCBI Taxonomy" id="78343"/>
    <lineage>
        <taxon>Bacteria</taxon>
        <taxon>Bacillati</taxon>
        <taxon>Actinomycetota</taxon>
        <taxon>Actinomycetes</taxon>
        <taxon>Bifidobacteriales</taxon>
        <taxon>Bifidobacteriaceae</taxon>
        <taxon>Bifidobacterium</taxon>
    </lineage>
</organism>
<evidence type="ECO:0000313" key="2">
    <source>
        <dbReference type="Proteomes" id="UP000029093"/>
    </source>
</evidence>
<dbReference type="GeneID" id="303203542"/>
<reference evidence="1 2" key="1">
    <citation type="submission" date="2014-03" db="EMBL/GenBank/DDBJ databases">
        <title>Genomics of Bifidobacteria.</title>
        <authorList>
            <person name="Ventura M."/>
            <person name="Milani C."/>
            <person name="Lugli G.A."/>
        </authorList>
    </citation>
    <scope>NUCLEOTIDE SEQUENCE [LARGE SCALE GENOMIC DNA]</scope>
    <source>
        <strain evidence="1 2">LMG 10736</strain>
    </source>
</reference>
<comment type="caution">
    <text evidence="1">The sequence shown here is derived from an EMBL/GenBank/DDBJ whole genome shotgun (WGS) entry which is preliminary data.</text>
</comment>
<evidence type="ECO:0000313" key="1">
    <source>
        <dbReference type="EMBL" id="KFI48218.1"/>
    </source>
</evidence>
<proteinExistence type="predicted"/>